<organism evidence="2 3">
    <name type="scientific">Jingyaoa shaoxingensis</name>
    <dbReference type="NCBI Taxonomy" id="2763671"/>
    <lineage>
        <taxon>Bacteria</taxon>
        <taxon>Bacillati</taxon>
        <taxon>Bacillota</taxon>
        <taxon>Clostridia</taxon>
        <taxon>Lachnospirales</taxon>
        <taxon>Lachnospiraceae</taxon>
        <taxon>Jingyaoa</taxon>
    </lineage>
</organism>
<feature type="transmembrane region" description="Helical" evidence="1">
    <location>
        <begin position="211"/>
        <end position="231"/>
    </location>
</feature>
<feature type="transmembrane region" description="Helical" evidence="1">
    <location>
        <begin position="327"/>
        <end position="346"/>
    </location>
</feature>
<proteinExistence type="predicted"/>
<name>A0ABR7N5J0_9FIRM</name>
<feature type="transmembrane region" description="Helical" evidence="1">
    <location>
        <begin position="12"/>
        <end position="33"/>
    </location>
</feature>
<keyword evidence="3" id="KW-1185">Reference proteome</keyword>
<dbReference type="RefSeq" id="WP_249306615.1">
    <property type="nucleotide sequence ID" value="NZ_JACRSZ010000001.1"/>
</dbReference>
<dbReference type="Proteomes" id="UP000657421">
    <property type="component" value="Unassembled WGS sequence"/>
</dbReference>
<evidence type="ECO:0000313" key="3">
    <source>
        <dbReference type="Proteomes" id="UP000657421"/>
    </source>
</evidence>
<reference evidence="2 3" key="1">
    <citation type="submission" date="2020-08" db="EMBL/GenBank/DDBJ databases">
        <title>Genome public.</title>
        <authorList>
            <person name="Liu C."/>
            <person name="Sun Q."/>
        </authorList>
    </citation>
    <scope>NUCLEOTIDE SEQUENCE [LARGE SCALE GENOMIC DNA]</scope>
    <source>
        <strain evidence="2 3">NSJ-46</strain>
    </source>
</reference>
<protein>
    <recommendedName>
        <fullName evidence="4">Glycosyltransferase RgtA/B/C/D-like domain-containing protein</fullName>
    </recommendedName>
</protein>
<evidence type="ECO:0000256" key="1">
    <source>
        <dbReference type="SAM" id="Phobius"/>
    </source>
</evidence>
<feature type="transmembrane region" description="Helical" evidence="1">
    <location>
        <begin position="181"/>
        <end position="199"/>
    </location>
</feature>
<feature type="transmembrane region" description="Helical" evidence="1">
    <location>
        <begin position="384"/>
        <end position="401"/>
    </location>
</feature>
<dbReference type="EMBL" id="JACRSZ010000001">
    <property type="protein sequence ID" value="MBC8571667.1"/>
    <property type="molecule type" value="Genomic_DNA"/>
</dbReference>
<keyword evidence="1" id="KW-1133">Transmembrane helix</keyword>
<feature type="transmembrane region" description="Helical" evidence="1">
    <location>
        <begin position="353"/>
        <end position="372"/>
    </location>
</feature>
<feature type="transmembrane region" description="Helical" evidence="1">
    <location>
        <begin position="82"/>
        <end position="105"/>
    </location>
</feature>
<keyword evidence="1" id="KW-0812">Transmembrane</keyword>
<feature type="transmembrane region" description="Helical" evidence="1">
    <location>
        <begin position="110"/>
        <end position="126"/>
    </location>
</feature>
<evidence type="ECO:0008006" key="4">
    <source>
        <dbReference type="Google" id="ProtNLM"/>
    </source>
</evidence>
<gene>
    <name evidence="2" type="ORF">H8716_00990</name>
</gene>
<comment type="caution">
    <text evidence="2">The sequence shown here is derived from an EMBL/GenBank/DDBJ whole genome shotgun (WGS) entry which is preliminary data.</text>
</comment>
<sequence length="562" mass="65686">MKNLKQWLHRQTSTVWFACVFNLTVLVLMLLILRPGYETNDDISISMIANGAWGVRDMHVICQNYLLGKLYNLFYTVGHGMIPWYAVLQYTFVFSALTTVTCVLFRRLQSEQAFLVNGILLLYFGYECYIRMQYTKTAGIMLGAGAFLLFYEMEKEKIRWKAVVWGILLAVTGSLYRFEETAVCCVLIAGIGLYFLLNLKQWGEQKRKRLLTMLGVFGLTGILMVGCELMDQRLYASDPDWDAFMQYNEYRSNLTDYSIPAFADFEEEYKEMGISKTAYKIFRTGLNFYDPDVYSLDTLKKMDELRPRNNLSRALAENFLKEFPVGYVKITVFLGFLLLAFLWLFWRKSEKQVWLVAAYEILAMGLIDFYLYYEGRYLENRVEVGMWFAISLVVIWCLDSAKMHLNRQLVLIALGCLLIANQSTWKSRWRGLSEQEVRDQKYLREGFEDIVSVDPDGLYLAKLGTITYTGYGMFSPVPEGTFENVVWYGGWEMGNPLWVDKMAEYHVTNPYRDLIDQEHVYIVDDKINLTLKYIKEYYQKDVEAELVKESTYLKVYRIKTKS</sequence>
<accession>A0ABR7N5J0</accession>
<keyword evidence="1" id="KW-0472">Membrane</keyword>
<evidence type="ECO:0000313" key="2">
    <source>
        <dbReference type="EMBL" id="MBC8571667.1"/>
    </source>
</evidence>